<dbReference type="PANTHER" id="PTHR43669:SF6">
    <property type="entry name" value="DECAPRENYLPHOSPHORYL-2-KETO-BETA-D-ERYTHRO-PENTOSE REDUCTASE"/>
    <property type="match status" value="1"/>
</dbReference>
<evidence type="ECO:0000256" key="2">
    <source>
        <dbReference type="ARBA" id="ARBA00023002"/>
    </source>
</evidence>
<evidence type="ECO:0000313" key="4">
    <source>
        <dbReference type="EMBL" id="GCD99484.1"/>
    </source>
</evidence>
<name>A0A401YXW8_9ACTN</name>
<evidence type="ECO:0000256" key="1">
    <source>
        <dbReference type="ARBA" id="ARBA00006484"/>
    </source>
</evidence>
<dbReference type="NCBIfam" id="NF005912">
    <property type="entry name" value="PRK07904.1"/>
    <property type="match status" value="1"/>
</dbReference>
<gene>
    <name evidence="4" type="ORF">EHYA_07206</name>
</gene>
<evidence type="ECO:0000259" key="3">
    <source>
        <dbReference type="SMART" id="SM00822"/>
    </source>
</evidence>
<proteinExistence type="inferred from homology"/>
<dbReference type="Pfam" id="PF00106">
    <property type="entry name" value="adh_short"/>
    <property type="match status" value="1"/>
</dbReference>
<dbReference type="GO" id="GO:0016491">
    <property type="term" value="F:oxidoreductase activity"/>
    <property type="evidence" value="ECO:0007669"/>
    <property type="project" value="UniProtKB-KW"/>
</dbReference>
<comment type="caution">
    <text evidence="4">The sequence shown here is derived from an EMBL/GenBank/DDBJ whole genome shotgun (WGS) entry which is preliminary data.</text>
</comment>
<dbReference type="OrthoDB" id="5115951at2"/>
<feature type="domain" description="Ketoreductase" evidence="3">
    <location>
        <begin position="9"/>
        <end position="192"/>
    </location>
</feature>
<protein>
    <submittedName>
        <fullName evidence="4">Short-chain dehydrogenase</fullName>
    </submittedName>
</protein>
<evidence type="ECO:0000313" key="5">
    <source>
        <dbReference type="Proteomes" id="UP000286931"/>
    </source>
</evidence>
<dbReference type="PANTHER" id="PTHR43669">
    <property type="entry name" value="5-KETO-D-GLUCONATE 5-REDUCTASE"/>
    <property type="match status" value="1"/>
</dbReference>
<dbReference type="PROSITE" id="PS00061">
    <property type="entry name" value="ADH_SHORT"/>
    <property type="match status" value="1"/>
</dbReference>
<dbReference type="PRINTS" id="PR00081">
    <property type="entry name" value="GDHRDH"/>
</dbReference>
<comment type="similarity">
    <text evidence="1">Belongs to the short-chain dehydrogenases/reductases (SDR) family.</text>
</comment>
<keyword evidence="5" id="KW-1185">Reference proteome</keyword>
<dbReference type="SUPFAM" id="SSF51735">
    <property type="entry name" value="NAD(P)-binding Rossmann-fold domains"/>
    <property type="match status" value="1"/>
</dbReference>
<organism evidence="4 5">
    <name type="scientific">Embleya hyalina</name>
    <dbReference type="NCBI Taxonomy" id="516124"/>
    <lineage>
        <taxon>Bacteria</taxon>
        <taxon>Bacillati</taxon>
        <taxon>Actinomycetota</taxon>
        <taxon>Actinomycetes</taxon>
        <taxon>Kitasatosporales</taxon>
        <taxon>Streptomycetaceae</taxon>
        <taxon>Embleya</taxon>
    </lineage>
</organism>
<sequence length="251" mass="26051">MKDALGAPQSLLVLGGTSEIALTTARAMVAERVRRVVLAGRPSAGLEAAADDLRGRGATVEVVAFDAAEPDDHEKTIDEVFAAGDIDVVLLAFGVLGDQDADAKAPAAAARVAQVNYVGGVSAGLAAANALSRQGHGALAVISSVAGERARKSNFIYGSTKAGLDAFAQGLGDKLHGTGVHVMVVRPGFVRTKMTEGLPDVPLATTPEAVAEAIVKGLRRKSSVVWVPGQFRFVMSALRHVPRPIFRKLNI</sequence>
<dbReference type="SMART" id="SM00822">
    <property type="entry name" value="PKS_KR"/>
    <property type="match status" value="1"/>
</dbReference>
<dbReference type="AlphaFoldDB" id="A0A401YXW8"/>
<reference evidence="4 5" key="1">
    <citation type="submission" date="2018-12" db="EMBL/GenBank/DDBJ databases">
        <title>Draft genome sequence of Embleya hyalina NBRC 13850T.</title>
        <authorList>
            <person name="Komaki H."/>
            <person name="Hosoyama A."/>
            <person name="Kimura A."/>
            <person name="Ichikawa N."/>
            <person name="Tamura T."/>
        </authorList>
    </citation>
    <scope>NUCLEOTIDE SEQUENCE [LARGE SCALE GENOMIC DNA]</scope>
    <source>
        <strain evidence="4 5">NBRC 13850</strain>
    </source>
</reference>
<keyword evidence="2" id="KW-0560">Oxidoreductase</keyword>
<accession>A0A401YXW8</accession>
<dbReference type="InterPro" id="IPR020904">
    <property type="entry name" value="Sc_DH/Rdtase_CS"/>
</dbReference>
<dbReference type="EMBL" id="BIFH01000033">
    <property type="protein sequence ID" value="GCD99484.1"/>
    <property type="molecule type" value="Genomic_DNA"/>
</dbReference>
<dbReference type="Proteomes" id="UP000286931">
    <property type="component" value="Unassembled WGS sequence"/>
</dbReference>
<dbReference type="InterPro" id="IPR002347">
    <property type="entry name" value="SDR_fam"/>
</dbReference>
<dbReference type="Gene3D" id="3.40.50.720">
    <property type="entry name" value="NAD(P)-binding Rossmann-like Domain"/>
    <property type="match status" value="1"/>
</dbReference>
<dbReference type="InterPro" id="IPR057326">
    <property type="entry name" value="KR_dom"/>
</dbReference>
<dbReference type="RefSeq" id="WP_126641282.1">
    <property type="nucleotide sequence ID" value="NZ_BIFH01000033.1"/>
</dbReference>
<dbReference type="InterPro" id="IPR036291">
    <property type="entry name" value="NAD(P)-bd_dom_sf"/>
</dbReference>